<feature type="domain" description="DUF4136" evidence="1">
    <location>
        <begin position="34"/>
        <end position="218"/>
    </location>
</feature>
<evidence type="ECO:0000259" key="1">
    <source>
        <dbReference type="Pfam" id="PF13590"/>
    </source>
</evidence>
<reference evidence="2" key="1">
    <citation type="submission" date="2020-10" db="EMBL/GenBank/DDBJ databases">
        <authorList>
            <person name="Gilroy R."/>
        </authorList>
    </citation>
    <scope>NUCLEOTIDE SEQUENCE</scope>
    <source>
        <strain evidence="2">B1-15692</strain>
    </source>
</reference>
<evidence type="ECO:0000313" key="2">
    <source>
        <dbReference type="EMBL" id="MBO8467868.1"/>
    </source>
</evidence>
<sequence>MKRYFLFAAVLLTAAACQKEPSPSDFDGEYLVYTAHSESVGDFSAYSTFTVADSLFAIDGNKGSMFLNDWAKTVRNRYIDKMTELGYTYIDTGMQDSDLEQEVPGDPKADLGLQISYIVTTSYFTSYYPTTPYWWNTYPGYWYPGFWGDWGYWNYSFPVTYSYSSHSLLTEMADLTAETGDDKPLPVVWNSFIDGSISNNREDAARFERAIDQSFAQSEYLAR</sequence>
<gene>
    <name evidence="2" type="ORF">IAB99_08940</name>
</gene>
<dbReference type="InterPro" id="IPR025411">
    <property type="entry name" value="DUF4136"/>
</dbReference>
<dbReference type="AlphaFoldDB" id="A0A9D9NC16"/>
<proteinExistence type="predicted"/>
<dbReference type="PROSITE" id="PS51257">
    <property type="entry name" value="PROKAR_LIPOPROTEIN"/>
    <property type="match status" value="1"/>
</dbReference>
<evidence type="ECO:0000313" key="3">
    <source>
        <dbReference type="Proteomes" id="UP000823660"/>
    </source>
</evidence>
<dbReference type="Proteomes" id="UP000823660">
    <property type="component" value="Unassembled WGS sequence"/>
</dbReference>
<name>A0A9D9NC16_9BACT</name>
<dbReference type="Gene3D" id="3.30.160.670">
    <property type="match status" value="1"/>
</dbReference>
<reference evidence="2" key="2">
    <citation type="journal article" date="2021" name="PeerJ">
        <title>Extensive microbial diversity within the chicken gut microbiome revealed by metagenomics and culture.</title>
        <authorList>
            <person name="Gilroy R."/>
            <person name="Ravi A."/>
            <person name="Getino M."/>
            <person name="Pursley I."/>
            <person name="Horton D.L."/>
            <person name="Alikhan N.F."/>
            <person name="Baker D."/>
            <person name="Gharbi K."/>
            <person name="Hall N."/>
            <person name="Watson M."/>
            <person name="Adriaenssens E.M."/>
            <person name="Foster-Nyarko E."/>
            <person name="Jarju S."/>
            <person name="Secka A."/>
            <person name="Antonio M."/>
            <person name="Oren A."/>
            <person name="Chaudhuri R.R."/>
            <person name="La Ragione R."/>
            <person name="Hildebrand F."/>
            <person name="Pallen M.J."/>
        </authorList>
    </citation>
    <scope>NUCLEOTIDE SEQUENCE</scope>
    <source>
        <strain evidence="2">B1-15692</strain>
    </source>
</reference>
<dbReference type="Pfam" id="PF13590">
    <property type="entry name" value="DUF4136"/>
    <property type="match status" value="1"/>
</dbReference>
<protein>
    <submittedName>
        <fullName evidence="2">DUF4136 domain-containing protein</fullName>
    </submittedName>
</protein>
<organism evidence="2 3">
    <name type="scientific">Candidatus Cryptobacteroides faecipullorum</name>
    <dbReference type="NCBI Taxonomy" id="2840764"/>
    <lineage>
        <taxon>Bacteria</taxon>
        <taxon>Pseudomonadati</taxon>
        <taxon>Bacteroidota</taxon>
        <taxon>Bacteroidia</taxon>
        <taxon>Bacteroidales</taxon>
        <taxon>Candidatus Cryptobacteroides</taxon>
    </lineage>
</organism>
<accession>A0A9D9NC16</accession>
<comment type="caution">
    <text evidence="2">The sequence shown here is derived from an EMBL/GenBank/DDBJ whole genome shotgun (WGS) entry which is preliminary data.</text>
</comment>
<dbReference type="EMBL" id="JADIMH010000060">
    <property type="protein sequence ID" value="MBO8467868.1"/>
    <property type="molecule type" value="Genomic_DNA"/>
</dbReference>